<dbReference type="Proteomes" id="UP000663855">
    <property type="component" value="Unassembled WGS sequence"/>
</dbReference>
<feature type="chain" id="PRO_5035604709" description="Putative auto-transporter adhesin head GIN domain-containing protein" evidence="1">
    <location>
        <begin position="18"/>
        <end position="244"/>
    </location>
</feature>
<dbReference type="AlphaFoldDB" id="A0A815CCJ0"/>
<evidence type="ECO:0000313" key="4">
    <source>
        <dbReference type="EMBL" id="CAF3990896.1"/>
    </source>
</evidence>
<feature type="domain" description="Putative auto-transporter adhesin head GIN" evidence="2">
    <location>
        <begin position="35"/>
        <end position="221"/>
    </location>
</feature>
<protein>
    <recommendedName>
        <fullName evidence="2">Putative auto-transporter adhesin head GIN domain-containing protein</fullName>
    </recommendedName>
</protein>
<evidence type="ECO:0000259" key="2">
    <source>
        <dbReference type="Pfam" id="PF10988"/>
    </source>
</evidence>
<evidence type="ECO:0000313" key="5">
    <source>
        <dbReference type="Proteomes" id="UP000663855"/>
    </source>
</evidence>
<organism evidence="3 5">
    <name type="scientific">Rotaria magnacalcarata</name>
    <dbReference type="NCBI Taxonomy" id="392030"/>
    <lineage>
        <taxon>Eukaryota</taxon>
        <taxon>Metazoa</taxon>
        <taxon>Spiralia</taxon>
        <taxon>Gnathifera</taxon>
        <taxon>Rotifera</taxon>
        <taxon>Eurotatoria</taxon>
        <taxon>Bdelloidea</taxon>
        <taxon>Philodinida</taxon>
        <taxon>Philodinidae</taxon>
        <taxon>Rotaria</taxon>
    </lineage>
</organism>
<keyword evidence="1" id="KW-0732">Signal</keyword>
<sequence>MLYSIVIVVVYFSFSHGQINDTVVRQTRPLSSLTFDEIMVDGAFDIFLSQRLNRSSTPTVEIETTVDIQNYVIVEIISNHILSIHIKGPLMIDKNIYAYVRFNSPLRRYTIKGTGNTMTDDNGISNDDRNTFVLDHRGVANVAMGLNVNKFEVYFTGTGNSRFWGKVRQEAIFDAKGVGDINALDLSPKQVKVRAMGVSIIRVAATDDVQIEATGISSVYYRLPPGKKPSKAKSTGLGKIVPIA</sequence>
<evidence type="ECO:0000256" key="1">
    <source>
        <dbReference type="SAM" id="SignalP"/>
    </source>
</evidence>
<name>A0A815CCJ0_9BILA</name>
<accession>A0A815CCJ0</accession>
<dbReference type="Gene3D" id="2.160.20.120">
    <property type="match status" value="1"/>
</dbReference>
<dbReference type="InterPro" id="IPR021255">
    <property type="entry name" value="DUF2807"/>
</dbReference>
<gene>
    <name evidence="4" type="ORF">BYL167_LOCUS13144</name>
    <name evidence="3" type="ORF">CJN711_LOCUS16045</name>
</gene>
<dbReference type="Proteomes" id="UP000681967">
    <property type="component" value="Unassembled WGS sequence"/>
</dbReference>
<reference evidence="3" key="1">
    <citation type="submission" date="2021-02" db="EMBL/GenBank/DDBJ databases">
        <authorList>
            <person name="Nowell W R."/>
        </authorList>
    </citation>
    <scope>NUCLEOTIDE SEQUENCE</scope>
</reference>
<evidence type="ECO:0000313" key="3">
    <source>
        <dbReference type="EMBL" id="CAF1282277.1"/>
    </source>
</evidence>
<comment type="caution">
    <text evidence="3">The sequence shown here is derived from an EMBL/GenBank/DDBJ whole genome shotgun (WGS) entry which is preliminary data.</text>
</comment>
<dbReference type="EMBL" id="CAJOBH010004467">
    <property type="protein sequence ID" value="CAF3990896.1"/>
    <property type="molecule type" value="Genomic_DNA"/>
</dbReference>
<dbReference type="EMBL" id="CAJNOV010007351">
    <property type="protein sequence ID" value="CAF1282277.1"/>
    <property type="molecule type" value="Genomic_DNA"/>
</dbReference>
<dbReference type="Pfam" id="PF10988">
    <property type="entry name" value="DUF2807"/>
    <property type="match status" value="1"/>
</dbReference>
<proteinExistence type="predicted"/>
<feature type="signal peptide" evidence="1">
    <location>
        <begin position="1"/>
        <end position="17"/>
    </location>
</feature>